<dbReference type="GO" id="GO:0015031">
    <property type="term" value="P:protein transport"/>
    <property type="evidence" value="ECO:0007669"/>
    <property type="project" value="UniProtKB-KW"/>
</dbReference>
<evidence type="ECO:0000256" key="12">
    <source>
        <dbReference type="ARBA" id="ARBA00025740"/>
    </source>
</evidence>
<sequence>MNLGNISNNELLFASINQDFSCVSVGTRNGYKIYNSDPFGKCYSKSEGGVSVAEMLFCTSLVAVVGAGDESGFSSRRLQIANTKRETIICELTFPATILTVKMNRRRLVVVLEVQIYVYDISNMKLLHIIETSPNPHAVCALSPSNDNCYLVYPSPSPSPSPSSPFSSPAVTAGNGSASGDILCFDAISLQNVNYAQAHKTPLSCISISSDGNMVATASDKGTVIRVFSLPSFQRLYQFRRGTYPARIYSISFNVVSTLLSVSSDTETVHIFRLSKSQENGGRDGLAGEEQSQRLSKRPSAGPGVSGMVRKTSFHQKLAGNVGALLPGSLTEMWEPVRDFAYLKLPSAGVRSLVAISSSTPKVMVVTSDGYLYQYSIDLESGGECILTKQYSLLDGSSAE</sequence>
<keyword evidence="7" id="KW-0677">Repeat</keyword>
<dbReference type="OrthoDB" id="1667587at2759"/>
<evidence type="ECO:0000256" key="6">
    <source>
        <dbReference type="ARBA" id="ARBA00022574"/>
    </source>
</evidence>
<comment type="subcellular location">
    <subcellularLocation>
        <location evidence="2">Endosome membrane</location>
        <topology evidence="2">Peripheral membrane protein</topology>
    </subcellularLocation>
    <subcellularLocation>
        <location evidence="3">Preautophagosomal structure membrane</location>
        <topology evidence="3">Peripheral membrane protein</topology>
    </subcellularLocation>
    <subcellularLocation>
        <location evidence="1">Vacuole membrane</location>
        <topology evidence="1">Peripheral membrane protein</topology>
    </subcellularLocation>
</comment>
<dbReference type="STRING" id="1314790.A0A1Y1X700"/>
<dbReference type="Proteomes" id="UP000193498">
    <property type="component" value="Unassembled WGS sequence"/>
</dbReference>
<evidence type="ECO:0000256" key="14">
    <source>
        <dbReference type="SAM" id="MobiDB-lite"/>
    </source>
</evidence>
<dbReference type="FunCoup" id="A0A1Y1X700">
    <property type="interactions" value="460"/>
</dbReference>
<keyword evidence="8" id="KW-0967">Endosome</keyword>
<evidence type="ECO:0000256" key="5">
    <source>
        <dbReference type="ARBA" id="ARBA00022554"/>
    </source>
</evidence>
<dbReference type="InParanoid" id="A0A1Y1X700"/>
<dbReference type="InterPro" id="IPR001680">
    <property type="entry name" value="WD40_rpt"/>
</dbReference>
<evidence type="ECO:0000256" key="8">
    <source>
        <dbReference type="ARBA" id="ARBA00022753"/>
    </source>
</evidence>
<dbReference type="FunFam" id="2.130.10.10:FF:000965">
    <property type="entry name" value="Autophagy-like protein 18 Atg18"/>
    <property type="match status" value="1"/>
</dbReference>
<dbReference type="GO" id="GO:0006914">
    <property type="term" value="P:autophagy"/>
    <property type="evidence" value="ECO:0007669"/>
    <property type="project" value="UniProtKB-KW"/>
</dbReference>
<keyword evidence="10" id="KW-0072">Autophagy</keyword>
<evidence type="ECO:0000256" key="9">
    <source>
        <dbReference type="ARBA" id="ARBA00022927"/>
    </source>
</evidence>
<evidence type="ECO:0000313" key="16">
    <source>
        <dbReference type="Proteomes" id="UP000193498"/>
    </source>
</evidence>
<evidence type="ECO:0000256" key="7">
    <source>
        <dbReference type="ARBA" id="ARBA00022737"/>
    </source>
</evidence>
<dbReference type="GO" id="GO:0034045">
    <property type="term" value="C:phagophore assembly site membrane"/>
    <property type="evidence" value="ECO:0007669"/>
    <property type="project" value="UniProtKB-SubCell"/>
</dbReference>
<feature type="region of interest" description="Disordered" evidence="14">
    <location>
        <begin position="279"/>
        <end position="306"/>
    </location>
</feature>
<dbReference type="GO" id="GO:0010008">
    <property type="term" value="C:endosome membrane"/>
    <property type="evidence" value="ECO:0007669"/>
    <property type="project" value="UniProtKB-SubCell"/>
</dbReference>
<gene>
    <name evidence="15" type="ORF">K493DRAFT_320625</name>
</gene>
<keyword evidence="4" id="KW-0813">Transport</keyword>
<keyword evidence="11" id="KW-0472">Membrane</keyword>
<dbReference type="InterPro" id="IPR015943">
    <property type="entry name" value="WD40/YVTN_repeat-like_dom_sf"/>
</dbReference>
<dbReference type="GO" id="GO:0005774">
    <property type="term" value="C:vacuolar membrane"/>
    <property type="evidence" value="ECO:0007669"/>
    <property type="project" value="UniProtKB-SubCell"/>
</dbReference>
<evidence type="ECO:0000256" key="4">
    <source>
        <dbReference type="ARBA" id="ARBA00022448"/>
    </source>
</evidence>
<evidence type="ECO:0000256" key="1">
    <source>
        <dbReference type="ARBA" id="ARBA00004148"/>
    </source>
</evidence>
<feature type="non-terminal residue" evidence="15">
    <location>
        <position position="1"/>
    </location>
</feature>
<evidence type="ECO:0000256" key="13">
    <source>
        <dbReference type="ARBA" id="ARBA00039247"/>
    </source>
</evidence>
<keyword evidence="16" id="KW-1185">Reference proteome</keyword>
<protein>
    <recommendedName>
        <fullName evidence="13">Autophagy-related protein 18</fullName>
    </recommendedName>
</protein>
<dbReference type="InterPro" id="IPR048720">
    <property type="entry name" value="PROPPIN"/>
</dbReference>
<organism evidence="15 16">
    <name type="scientific">Basidiobolus meristosporus CBS 931.73</name>
    <dbReference type="NCBI Taxonomy" id="1314790"/>
    <lineage>
        <taxon>Eukaryota</taxon>
        <taxon>Fungi</taxon>
        <taxon>Fungi incertae sedis</taxon>
        <taxon>Zoopagomycota</taxon>
        <taxon>Entomophthoromycotina</taxon>
        <taxon>Basidiobolomycetes</taxon>
        <taxon>Basidiobolales</taxon>
        <taxon>Basidiobolaceae</taxon>
        <taxon>Basidiobolus</taxon>
    </lineage>
</organism>
<proteinExistence type="inferred from homology"/>
<evidence type="ECO:0000256" key="3">
    <source>
        <dbReference type="ARBA" id="ARBA00004623"/>
    </source>
</evidence>
<name>A0A1Y1X700_9FUNG</name>
<dbReference type="SUPFAM" id="SSF50978">
    <property type="entry name" value="WD40 repeat-like"/>
    <property type="match status" value="1"/>
</dbReference>
<dbReference type="AlphaFoldDB" id="A0A1Y1X700"/>
<evidence type="ECO:0000313" key="15">
    <source>
        <dbReference type="EMBL" id="ORX81573.1"/>
    </source>
</evidence>
<comment type="similarity">
    <text evidence="12">Belongs to the WD repeat PROPPIN family.</text>
</comment>
<keyword evidence="5" id="KW-0926">Vacuole</keyword>
<comment type="caution">
    <text evidence="15">The sequence shown here is derived from an EMBL/GenBank/DDBJ whole genome shotgun (WGS) entry which is preliminary data.</text>
</comment>
<dbReference type="Pfam" id="PF21032">
    <property type="entry name" value="PROPPIN"/>
    <property type="match status" value="2"/>
</dbReference>
<dbReference type="InterPro" id="IPR036322">
    <property type="entry name" value="WD40_repeat_dom_sf"/>
</dbReference>
<accession>A0A1Y1X700</accession>
<dbReference type="PANTHER" id="PTHR11227">
    <property type="entry name" value="WD-REPEAT PROTEIN INTERACTING WITH PHOSPHOINOSIDES WIPI -RELATED"/>
    <property type="match status" value="1"/>
</dbReference>
<keyword evidence="9" id="KW-0653">Protein transport</keyword>
<dbReference type="Gene3D" id="2.130.10.10">
    <property type="entry name" value="YVTN repeat-like/Quinoprotein amine dehydrogenase"/>
    <property type="match status" value="1"/>
</dbReference>
<evidence type="ECO:0000256" key="11">
    <source>
        <dbReference type="ARBA" id="ARBA00023136"/>
    </source>
</evidence>
<evidence type="ECO:0000256" key="10">
    <source>
        <dbReference type="ARBA" id="ARBA00023006"/>
    </source>
</evidence>
<dbReference type="SMART" id="SM00320">
    <property type="entry name" value="WD40"/>
    <property type="match status" value="2"/>
</dbReference>
<evidence type="ECO:0000256" key="2">
    <source>
        <dbReference type="ARBA" id="ARBA00004481"/>
    </source>
</evidence>
<dbReference type="EMBL" id="MCFE01000697">
    <property type="protein sequence ID" value="ORX81573.1"/>
    <property type="molecule type" value="Genomic_DNA"/>
</dbReference>
<reference evidence="15 16" key="1">
    <citation type="submission" date="2016-07" db="EMBL/GenBank/DDBJ databases">
        <title>Pervasive Adenine N6-methylation of Active Genes in Fungi.</title>
        <authorList>
            <consortium name="DOE Joint Genome Institute"/>
            <person name="Mondo S.J."/>
            <person name="Dannebaum R.O."/>
            <person name="Kuo R.C."/>
            <person name="Labutti K."/>
            <person name="Haridas S."/>
            <person name="Kuo A."/>
            <person name="Salamov A."/>
            <person name="Ahrendt S.R."/>
            <person name="Lipzen A."/>
            <person name="Sullivan W."/>
            <person name="Andreopoulos W.B."/>
            <person name="Clum A."/>
            <person name="Lindquist E."/>
            <person name="Daum C."/>
            <person name="Ramamoorthy G.K."/>
            <person name="Gryganskyi A."/>
            <person name="Culley D."/>
            <person name="Magnuson J.K."/>
            <person name="James T.Y."/>
            <person name="O'Malley M.A."/>
            <person name="Stajich J.E."/>
            <person name="Spatafora J.W."/>
            <person name="Visel A."/>
            <person name="Grigoriev I.V."/>
        </authorList>
    </citation>
    <scope>NUCLEOTIDE SEQUENCE [LARGE SCALE GENOMIC DNA]</scope>
    <source>
        <strain evidence="15 16">CBS 931.73</strain>
    </source>
</reference>
<keyword evidence="6" id="KW-0853">WD repeat</keyword>